<feature type="non-terminal residue" evidence="1">
    <location>
        <position position="1"/>
    </location>
</feature>
<organism evidence="1">
    <name type="scientific">marine metagenome</name>
    <dbReference type="NCBI Taxonomy" id="408172"/>
    <lineage>
        <taxon>unclassified sequences</taxon>
        <taxon>metagenomes</taxon>
        <taxon>ecological metagenomes</taxon>
    </lineage>
</organism>
<proteinExistence type="predicted"/>
<protein>
    <submittedName>
        <fullName evidence="1">Uncharacterized protein</fullName>
    </submittedName>
</protein>
<gene>
    <name evidence="1" type="ORF">METZ01_LOCUS435326</name>
</gene>
<accession>A0A382YGP8</accession>
<name>A0A382YGP8_9ZZZZ</name>
<sequence length="160" mass="18109">GRDMRAKDICPIANYSICSPSSGRGRPGDTPHDAGITTDLAARSRSHHFWNKVQAAWDNHHQRRSRYPTKLYIDFFEGVRGDNLDAMETLMIQSIVQHFDRFCISGQKICRGVDAPVRCNFAMYGVTTLFAGSEHHLDFPAQTQAQEASADWFNDTFRSI</sequence>
<evidence type="ECO:0000313" key="1">
    <source>
        <dbReference type="EMBL" id="SVD82472.1"/>
    </source>
</evidence>
<reference evidence="1" key="1">
    <citation type="submission" date="2018-05" db="EMBL/GenBank/DDBJ databases">
        <authorList>
            <person name="Lanie J.A."/>
            <person name="Ng W.-L."/>
            <person name="Kazmierczak K.M."/>
            <person name="Andrzejewski T.M."/>
            <person name="Davidsen T.M."/>
            <person name="Wayne K.J."/>
            <person name="Tettelin H."/>
            <person name="Glass J.I."/>
            <person name="Rusch D."/>
            <person name="Podicherti R."/>
            <person name="Tsui H.-C.T."/>
            <person name="Winkler M.E."/>
        </authorList>
    </citation>
    <scope>NUCLEOTIDE SEQUENCE</scope>
</reference>
<dbReference type="EMBL" id="UINC01175708">
    <property type="protein sequence ID" value="SVD82472.1"/>
    <property type="molecule type" value="Genomic_DNA"/>
</dbReference>
<dbReference type="AlphaFoldDB" id="A0A382YGP8"/>